<evidence type="ECO:0000313" key="19">
    <source>
        <dbReference type="Proteomes" id="UP000245998"/>
    </source>
</evidence>
<feature type="active site" evidence="13">
    <location>
        <position position="417"/>
    </location>
</feature>
<dbReference type="OrthoDB" id="9763270at2"/>
<feature type="disulfide bond" description="Redox-active" evidence="14">
    <location>
        <begin position="121"/>
        <end position="426"/>
    </location>
</feature>
<dbReference type="InterPro" id="IPR050862">
    <property type="entry name" value="RdRp_reductase_class-2"/>
</dbReference>
<evidence type="ECO:0000256" key="2">
    <source>
        <dbReference type="ARBA" id="ARBA00005654"/>
    </source>
</evidence>
<evidence type="ECO:0000256" key="8">
    <source>
        <dbReference type="ARBA" id="ARBA00023002"/>
    </source>
</evidence>
<feature type="active site" evidence="13">
    <location>
        <position position="415"/>
    </location>
</feature>
<feature type="domain" description="Ribonucleotide reductase large subunit C-terminal" evidence="15">
    <location>
        <begin position="370"/>
        <end position="497"/>
    </location>
</feature>
<dbReference type="EC" id="1.17.4.2" evidence="3"/>
<evidence type="ECO:0000259" key="16">
    <source>
        <dbReference type="Pfam" id="PF17975"/>
    </source>
</evidence>
<keyword evidence="10" id="KW-0676">Redox-active center</keyword>
<dbReference type="GO" id="GO:0031419">
    <property type="term" value="F:cobalamin binding"/>
    <property type="evidence" value="ECO:0007669"/>
    <property type="project" value="UniProtKB-KW"/>
</dbReference>
<evidence type="ECO:0000256" key="1">
    <source>
        <dbReference type="ARBA" id="ARBA00001922"/>
    </source>
</evidence>
<feature type="domain" description="B12-dependent ribonucleotide reductase insertion" evidence="17">
    <location>
        <begin position="201"/>
        <end position="289"/>
    </location>
</feature>
<evidence type="ECO:0000256" key="6">
    <source>
        <dbReference type="ARBA" id="ARBA00022628"/>
    </source>
</evidence>
<keyword evidence="8" id="KW-0560">Oxidoreductase</keyword>
<organism evidence="18 19">
    <name type="scientific">Pueribacillus theae</name>
    <dbReference type="NCBI Taxonomy" id="2171751"/>
    <lineage>
        <taxon>Bacteria</taxon>
        <taxon>Bacillati</taxon>
        <taxon>Bacillota</taxon>
        <taxon>Bacilli</taxon>
        <taxon>Bacillales</taxon>
        <taxon>Bacillaceae</taxon>
        <taxon>Pueribacillus</taxon>
    </lineage>
</organism>
<evidence type="ECO:0000256" key="4">
    <source>
        <dbReference type="ARBA" id="ARBA00021063"/>
    </source>
</evidence>
<gene>
    <name evidence="18" type="primary">nrdJ</name>
    <name evidence="18" type="ORF">DCC39_10350</name>
</gene>
<evidence type="ECO:0000256" key="10">
    <source>
        <dbReference type="ARBA" id="ARBA00023284"/>
    </source>
</evidence>
<comment type="caution">
    <text evidence="18">The sequence shown here is derived from an EMBL/GenBank/DDBJ whole genome shotgun (WGS) entry which is preliminary data.</text>
</comment>
<evidence type="ECO:0000256" key="7">
    <source>
        <dbReference type="ARBA" id="ARBA00022705"/>
    </source>
</evidence>
<dbReference type="GO" id="GO:0008998">
    <property type="term" value="F:ribonucleoside-triphosphate reductase (thioredoxin) activity"/>
    <property type="evidence" value="ECO:0007669"/>
    <property type="project" value="UniProtKB-EC"/>
</dbReference>
<accession>A0A2U1K0Q3</accession>
<keyword evidence="9 14" id="KW-1015">Disulfide bond</keyword>
<evidence type="ECO:0000259" key="17">
    <source>
        <dbReference type="Pfam" id="PF21995"/>
    </source>
</evidence>
<evidence type="ECO:0000256" key="12">
    <source>
        <dbReference type="ARBA" id="ARBA00048987"/>
    </source>
</evidence>
<keyword evidence="7" id="KW-0235">DNA replication</keyword>
<keyword evidence="19" id="KW-1185">Reference proteome</keyword>
<sequence>MQYMKLSDEFLSQYKGKQPKWGFDGLGYIIYLRTYARTKQDGTLEDWWETVRRFTEGNFNIEAQRLVKLGKFTFSKKRQLRQEMERFYHMAFNLVILPPGRGMWMSGTEYANRVGDAENNCWFISMRPQAYGKVNPLGVKSNKPLPSFPAVFTFDQAMKGGGVGDNIQIKNTGLMPEVKNSTELKFYVNAHHEDVEELLALKCGVHKKTLDLTGKQVRDLESSFVVPDSREGWANALRIVIDAHFEGKDSLAIDVSKVRPKGAPIRGFGGTASGPAPLVEMLTKVNRILNRRVGRKLTPTEWGDIIQLIGTCVVAGNVRRTALILIGDQDDQQFIQSKNYELEENQAASQWRWASNNSVDISFNTTSIQFKKIAENIYYNGEPGVVNVALAKDYGRIADGKQEGVDEEVEGFNPCGEVTLPNGSPCNLFEINLPRIHELIEAGVETDFLYEEAAYMAARYAYRVTFRPYEWEVTREIVERHRRLGIGITGITDWVLMKFGDRAILGFNDNGDPIFNKEVTKSLDALYNHVKESNIAQAKDLGANESIKLTTVKPSGTVSILMGVSPGQHFHWSKYMVRRVRFAANAPLVPVLEECGYPKEQAIKGFDEKGNPVYDENTVVFSFPVKAPIAEHEKFQSAGDVPLHEQAAIQALLQTFWSDNAVSATLSFKKALPKPVYFSDGTQLQDKFGYPVLEPNPREEKQIVEEIADVLNRYSTVLKSTSLLPHATETYPQMPYEEISEEEYKEMASKITAKPWEVMNGTILADQESEEDVIGECEGGVCPIK</sequence>
<dbReference type="GO" id="GO:0004748">
    <property type="term" value="F:ribonucleoside-diphosphate reductase activity, thioredoxin disulfide as acceptor"/>
    <property type="evidence" value="ECO:0007669"/>
    <property type="project" value="InterPro"/>
</dbReference>
<dbReference type="PANTHER" id="PTHR43371:SF1">
    <property type="entry name" value="RIBONUCLEOSIDE-DIPHOSPHATE REDUCTASE"/>
    <property type="match status" value="1"/>
</dbReference>
<evidence type="ECO:0000256" key="9">
    <source>
        <dbReference type="ARBA" id="ARBA00023157"/>
    </source>
</evidence>
<feature type="domain" description="Ribonucleotide reductase alpha-helical" evidence="16">
    <location>
        <begin position="6"/>
        <end position="108"/>
    </location>
</feature>
<dbReference type="InterPro" id="IPR040763">
    <property type="entry name" value="RNR_alpha_hel"/>
</dbReference>
<dbReference type="PANTHER" id="PTHR43371">
    <property type="entry name" value="VITAMIN B12-DEPENDENT RIBONUCLEOTIDE REDUCTASE"/>
    <property type="match status" value="1"/>
</dbReference>
<keyword evidence="6" id="KW-0846">Cobalamin</keyword>
<evidence type="ECO:0000256" key="5">
    <source>
        <dbReference type="ARBA" id="ARBA00022533"/>
    </source>
</evidence>
<dbReference type="InterPro" id="IPR054158">
    <property type="entry name" value="RNR-II_ins_dom"/>
</dbReference>
<dbReference type="AlphaFoldDB" id="A0A2U1K0Q3"/>
<comment type="similarity">
    <text evidence="2">Belongs to the class II ribonucleoside-triphosphate reductase family.</text>
</comment>
<dbReference type="GO" id="GO:0000166">
    <property type="term" value="F:nucleotide binding"/>
    <property type="evidence" value="ECO:0007669"/>
    <property type="project" value="InterPro"/>
</dbReference>
<evidence type="ECO:0000256" key="13">
    <source>
        <dbReference type="PIRSR" id="PIRSR613345-1"/>
    </source>
</evidence>
<dbReference type="InterPro" id="IPR000788">
    <property type="entry name" value="RNR_lg_C"/>
</dbReference>
<dbReference type="GO" id="GO:0006260">
    <property type="term" value="P:DNA replication"/>
    <property type="evidence" value="ECO:0007669"/>
    <property type="project" value="UniProtKB-KW"/>
</dbReference>
<dbReference type="Pfam" id="PF21995">
    <property type="entry name" value="RNR-II_ins_dom"/>
    <property type="match status" value="1"/>
</dbReference>
<keyword evidence="11" id="KW-0170">Cobalt</keyword>
<proteinExistence type="inferred from homology"/>
<dbReference type="Gene3D" id="3.90.1390.10">
    <property type="entry name" value="b-12 dependent (class ii) ribonucleotide reductase, chain A, domain 3"/>
    <property type="match status" value="1"/>
</dbReference>
<dbReference type="EMBL" id="QCZG01000019">
    <property type="protein sequence ID" value="PWA11090.1"/>
    <property type="molecule type" value="Genomic_DNA"/>
</dbReference>
<dbReference type="SUPFAM" id="SSF51998">
    <property type="entry name" value="PFL-like glycyl radical enzymes"/>
    <property type="match status" value="1"/>
</dbReference>
<dbReference type="RefSeq" id="WP_116554822.1">
    <property type="nucleotide sequence ID" value="NZ_QCZG01000019.1"/>
</dbReference>
<evidence type="ECO:0000313" key="18">
    <source>
        <dbReference type="EMBL" id="PWA11090.1"/>
    </source>
</evidence>
<dbReference type="InterPro" id="IPR013345">
    <property type="entry name" value="RTP_Rdtase_AdoCbl-dep"/>
</dbReference>
<protein>
    <recommendedName>
        <fullName evidence="4">Adenosylcobalamin-dependent ribonucleoside-triphosphate reductase</fullName>
        <ecNumber evidence="3">1.17.4.2</ecNumber>
    </recommendedName>
</protein>
<dbReference type="Gene3D" id="3.20.70.20">
    <property type="match status" value="1"/>
</dbReference>
<evidence type="ECO:0000256" key="3">
    <source>
        <dbReference type="ARBA" id="ARBA00012275"/>
    </source>
</evidence>
<evidence type="ECO:0000256" key="11">
    <source>
        <dbReference type="ARBA" id="ARBA00023285"/>
    </source>
</evidence>
<reference evidence="18 19" key="1">
    <citation type="submission" date="2018-04" db="EMBL/GenBank/DDBJ databases">
        <title>Camelliibacillus theae gen. nov., sp. nov., isolated from Pu'er tea.</title>
        <authorList>
            <person name="Niu L."/>
        </authorList>
    </citation>
    <scope>NUCLEOTIDE SEQUENCE [LARGE SCALE GENOMIC DNA]</scope>
    <source>
        <strain evidence="18 19">T8</strain>
    </source>
</reference>
<evidence type="ECO:0000259" key="15">
    <source>
        <dbReference type="Pfam" id="PF02867"/>
    </source>
</evidence>
<keyword evidence="5" id="KW-0021">Allosteric enzyme</keyword>
<comment type="cofactor">
    <cofactor evidence="1">
        <name>adenosylcob(III)alamin</name>
        <dbReference type="ChEBI" id="CHEBI:18408"/>
    </cofactor>
</comment>
<name>A0A2U1K0Q3_9BACI</name>
<dbReference type="Proteomes" id="UP000245998">
    <property type="component" value="Unassembled WGS sequence"/>
</dbReference>
<dbReference type="NCBIfam" id="TIGR02505">
    <property type="entry name" value="RTPR"/>
    <property type="match status" value="1"/>
</dbReference>
<dbReference type="Pfam" id="PF02867">
    <property type="entry name" value="Ribonuc_red_lgC"/>
    <property type="match status" value="1"/>
</dbReference>
<dbReference type="Pfam" id="PF17975">
    <property type="entry name" value="RNR_Alpha"/>
    <property type="match status" value="1"/>
</dbReference>
<evidence type="ECO:0000256" key="14">
    <source>
        <dbReference type="PIRSR" id="PIRSR613345-2"/>
    </source>
</evidence>
<dbReference type="Gene3D" id="3.30.1620.10">
    <property type="entry name" value="b-12 dependent (class ii) ribonucleotide reductase, Chain A, Domain 2"/>
    <property type="match status" value="1"/>
</dbReference>
<comment type="catalytic activity">
    <reaction evidence="12">
        <text>a 2'-deoxyribonucleoside 5'-triphosphate + [thioredoxin]-disulfide + H2O = a ribonucleoside 5'-triphosphate + [thioredoxin]-dithiol</text>
        <dbReference type="Rhea" id="RHEA:12701"/>
        <dbReference type="Rhea" id="RHEA-COMP:10698"/>
        <dbReference type="Rhea" id="RHEA-COMP:10700"/>
        <dbReference type="ChEBI" id="CHEBI:15377"/>
        <dbReference type="ChEBI" id="CHEBI:29950"/>
        <dbReference type="ChEBI" id="CHEBI:50058"/>
        <dbReference type="ChEBI" id="CHEBI:61557"/>
        <dbReference type="ChEBI" id="CHEBI:61560"/>
        <dbReference type="EC" id="1.17.4.2"/>
    </reaction>
</comment>